<reference evidence="6" key="1">
    <citation type="submission" date="2018-02" db="EMBL/GenBank/DDBJ databases">
        <title>Evolution and diversity of non-photosynthetic diatom plastid genomes.</title>
        <authorList>
            <person name="Kamikawa R."/>
            <person name="Ishii K."/>
        </authorList>
    </citation>
    <scope>NUCLEOTIDE SEQUENCE</scope>
    <source>
        <strain evidence="6">PL3-2</strain>
    </source>
</reference>
<feature type="compositionally biased region" description="Basic residues" evidence="5">
    <location>
        <begin position="120"/>
        <end position="129"/>
    </location>
</feature>
<dbReference type="InterPro" id="IPR018269">
    <property type="entry name" value="Ribosomal_uS13_CS"/>
</dbReference>
<keyword evidence="6" id="KW-0934">Plastid</keyword>
<sequence>MIRILGIDLPKDRKILYALTLIYGIGISRAKEIIKKTKINPFLKVDELEIEQINILRDVLLEYNLLENNLKRFISLNIRNLIEINCYRGKRHIRGLPVRGQRTKTNASKKKNNKDFKKVNEKKRKLFKK</sequence>
<dbReference type="GO" id="GO:0015935">
    <property type="term" value="C:small ribosomal subunit"/>
    <property type="evidence" value="ECO:0007669"/>
    <property type="project" value="TreeGrafter"/>
</dbReference>
<dbReference type="HAMAP" id="MF_01315">
    <property type="entry name" value="Ribosomal_uS13"/>
    <property type="match status" value="1"/>
</dbReference>
<feature type="region of interest" description="Disordered" evidence="5">
    <location>
        <begin position="95"/>
        <end position="129"/>
    </location>
</feature>
<gene>
    <name evidence="6" type="primary">rps13</name>
</gene>
<dbReference type="AlphaFoldDB" id="A0A2Z5ZAJ1"/>
<keyword evidence="2 4" id="KW-0689">Ribosomal protein</keyword>
<dbReference type="GO" id="GO:0006412">
    <property type="term" value="P:translation"/>
    <property type="evidence" value="ECO:0007669"/>
    <property type="project" value="InterPro"/>
</dbReference>
<name>A0A2Z5ZAJ1_9STRA</name>
<dbReference type="PROSITE" id="PS00646">
    <property type="entry name" value="RIBOSOMAL_S13_1"/>
    <property type="match status" value="1"/>
</dbReference>
<dbReference type="PROSITE" id="PS50159">
    <property type="entry name" value="RIBOSOMAL_S13_2"/>
    <property type="match status" value="1"/>
</dbReference>
<evidence type="ECO:0000256" key="3">
    <source>
        <dbReference type="ARBA" id="ARBA00023274"/>
    </source>
</evidence>
<comment type="similarity">
    <text evidence="1 4">Belongs to the universal ribosomal protein uS13 family.</text>
</comment>
<dbReference type="GO" id="GO:0003723">
    <property type="term" value="F:RNA binding"/>
    <property type="evidence" value="ECO:0007669"/>
    <property type="project" value="InterPro"/>
</dbReference>
<dbReference type="InterPro" id="IPR001892">
    <property type="entry name" value="Ribosomal_uS13"/>
</dbReference>
<dbReference type="InterPro" id="IPR010979">
    <property type="entry name" value="Ribosomal_uS13-like_H2TH"/>
</dbReference>
<dbReference type="GO" id="GO:0005739">
    <property type="term" value="C:mitochondrion"/>
    <property type="evidence" value="ECO:0007669"/>
    <property type="project" value="TreeGrafter"/>
</dbReference>
<dbReference type="SUPFAM" id="SSF46946">
    <property type="entry name" value="S13-like H2TH domain"/>
    <property type="match status" value="1"/>
</dbReference>
<accession>A0A2Z5ZAJ1</accession>
<dbReference type="Pfam" id="PF00416">
    <property type="entry name" value="Ribosomal_S13"/>
    <property type="match status" value="1"/>
</dbReference>
<geneLocation type="plastid" evidence="6"/>
<dbReference type="InterPro" id="IPR027437">
    <property type="entry name" value="Rbsml_uS13_C"/>
</dbReference>
<dbReference type="FunFam" id="1.10.8.50:FF:000001">
    <property type="entry name" value="30S ribosomal protein S13"/>
    <property type="match status" value="1"/>
</dbReference>
<evidence type="ECO:0000313" key="6">
    <source>
        <dbReference type="EMBL" id="BBC77461.1"/>
    </source>
</evidence>
<evidence type="ECO:0000256" key="5">
    <source>
        <dbReference type="SAM" id="MobiDB-lite"/>
    </source>
</evidence>
<protein>
    <submittedName>
        <fullName evidence="6">Ribosomal protein S13</fullName>
    </submittedName>
</protein>
<dbReference type="Gene3D" id="4.10.910.10">
    <property type="entry name" value="30s ribosomal protein s13, domain 2"/>
    <property type="match status" value="1"/>
</dbReference>
<dbReference type="PANTHER" id="PTHR10871">
    <property type="entry name" value="30S RIBOSOMAL PROTEIN S13/40S RIBOSOMAL PROTEIN S18"/>
    <property type="match status" value="1"/>
</dbReference>
<dbReference type="Gene3D" id="1.10.8.50">
    <property type="match status" value="1"/>
</dbReference>
<dbReference type="PANTHER" id="PTHR10871:SF1">
    <property type="entry name" value="SMALL RIBOSOMAL SUBUNIT PROTEIN US13M"/>
    <property type="match status" value="1"/>
</dbReference>
<dbReference type="EMBL" id="AP018504">
    <property type="protein sequence ID" value="BBC77461.1"/>
    <property type="molecule type" value="Genomic_DNA"/>
</dbReference>
<dbReference type="PIRSF" id="PIRSF002134">
    <property type="entry name" value="Ribosomal_S13"/>
    <property type="match status" value="1"/>
</dbReference>
<proteinExistence type="inferred from homology"/>
<evidence type="ECO:0000256" key="1">
    <source>
        <dbReference type="ARBA" id="ARBA00008080"/>
    </source>
</evidence>
<dbReference type="GO" id="GO:0003735">
    <property type="term" value="F:structural constituent of ribosome"/>
    <property type="evidence" value="ECO:0007669"/>
    <property type="project" value="InterPro"/>
</dbReference>
<keyword evidence="3 4" id="KW-0687">Ribonucleoprotein</keyword>
<organism evidence="6">
    <name type="scientific">Nitzschia sp. PL3-2</name>
    <dbReference type="NCBI Taxonomy" id="2083271"/>
    <lineage>
        <taxon>Eukaryota</taxon>
        <taxon>Sar</taxon>
        <taxon>Stramenopiles</taxon>
        <taxon>Ochrophyta</taxon>
        <taxon>Bacillariophyta</taxon>
        <taxon>Bacillariophyceae</taxon>
        <taxon>Bacillariophycidae</taxon>
        <taxon>Bacillariales</taxon>
        <taxon>Bacillariaceae</taxon>
        <taxon>Nitzschia</taxon>
    </lineage>
</organism>
<evidence type="ECO:0000256" key="2">
    <source>
        <dbReference type="ARBA" id="ARBA00022980"/>
    </source>
</evidence>
<evidence type="ECO:0000256" key="4">
    <source>
        <dbReference type="RuleBase" id="RU003830"/>
    </source>
</evidence>